<evidence type="ECO:0000313" key="2">
    <source>
        <dbReference type="Proteomes" id="UP000060630"/>
    </source>
</evidence>
<dbReference type="AlphaFoldDB" id="A0A119HFG5"/>
<dbReference type="Proteomes" id="UP000060630">
    <property type="component" value="Unassembled WGS sequence"/>
</dbReference>
<name>A0A119HFG5_9BURK</name>
<organism evidence="1 2">
    <name type="scientific">Burkholderia ubonensis</name>
    <dbReference type="NCBI Taxonomy" id="101571"/>
    <lineage>
        <taxon>Bacteria</taxon>
        <taxon>Pseudomonadati</taxon>
        <taxon>Pseudomonadota</taxon>
        <taxon>Betaproteobacteria</taxon>
        <taxon>Burkholderiales</taxon>
        <taxon>Burkholderiaceae</taxon>
        <taxon>Burkholderia</taxon>
        <taxon>Burkholderia cepacia complex</taxon>
    </lineage>
</organism>
<evidence type="ECO:0000313" key="1">
    <source>
        <dbReference type="EMBL" id="KWA83867.1"/>
    </source>
</evidence>
<dbReference type="EMBL" id="LPHD01000049">
    <property type="protein sequence ID" value="KWA83867.1"/>
    <property type="molecule type" value="Genomic_DNA"/>
</dbReference>
<comment type="caution">
    <text evidence="1">The sequence shown here is derived from an EMBL/GenBank/DDBJ whole genome shotgun (WGS) entry which is preliminary data.</text>
</comment>
<reference evidence="1 2" key="1">
    <citation type="submission" date="2015-11" db="EMBL/GenBank/DDBJ databases">
        <title>Expanding the genomic diversity of Burkholderia species for the development of highly accurate diagnostics.</title>
        <authorList>
            <person name="Sahl J."/>
            <person name="Keim P."/>
            <person name="Wagner D."/>
        </authorList>
    </citation>
    <scope>NUCLEOTIDE SEQUENCE [LARGE SCALE GENOMIC DNA]</scope>
    <source>
        <strain evidence="1 2">MSMB2087WGS</strain>
    </source>
</reference>
<dbReference type="RefSeq" id="WP_060192118.1">
    <property type="nucleotide sequence ID" value="NZ_LPHD01000049.1"/>
</dbReference>
<accession>A0A119HFG5</accession>
<sequence>MYTIENGSYVLTLGEKRIVAGPEVAILFDQASAMVLKHGAPEMVHPEADTTRARLKEEGFERLANDLVCITGAFDLEELNKVVSCNNYIGVFYKKLMSTQEAA</sequence>
<proteinExistence type="predicted"/>
<protein>
    <submittedName>
        <fullName evidence="1">Uncharacterized protein</fullName>
    </submittedName>
</protein>
<gene>
    <name evidence="1" type="ORF">WL29_21105</name>
</gene>